<dbReference type="Proteomes" id="UP000299794">
    <property type="component" value="Unassembled WGS sequence"/>
</dbReference>
<name>A0A4P6A1Y2_PLAAG</name>
<dbReference type="AlphaFoldDB" id="A0A4P6A1Y2"/>
<dbReference type="RefSeq" id="WP_201799663.1">
    <property type="nucleotide sequence ID" value="NZ_BJCD01000051.1"/>
</dbReference>
<protein>
    <submittedName>
        <fullName evidence="1">Transcriptional modulator of MazE/toxin, MazF</fullName>
    </submittedName>
</protein>
<sequence>MTKGKVVLVPFPFDDLSATKVRPAVCLTNPIGQYNHIILALITSTIPTNGT</sequence>
<evidence type="ECO:0000313" key="1">
    <source>
        <dbReference type="EMBL" id="GDZ95047.1"/>
    </source>
</evidence>
<dbReference type="SUPFAM" id="SSF50118">
    <property type="entry name" value="Cell growth inhibitor/plasmid maintenance toxic component"/>
    <property type="match status" value="1"/>
</dbReference>
<comment type="caution">
    <text evidence="1">The sequence shown here is derived from an EMBL/GenBank/DDBJ whole genome shotgun (WGS) entry which is preliminary data.</text>
</comment>
<proteinExistence type="predicted"/>
<gene>
    <name evidence="1" type="ORF">PA905_32280</name>
</gene>
<reference evidence="2" key="1">
    <citation type="submission" date="2019-02" db="EMBL/GenBank/DDBJ databases">
        <title>Draft genome sequence of Planktothrix agardhii NIES-905.</title>
        <authorList>
            <person name="Yamaguchi H."/>
            <person name="Suzuki S."/>
            <person name="Kawachi M."/>
        </authorList>
    </citation>
    <scope>NUCLEOTIDE SEQUENCE [LARGE SCALE GENOMIC DNA]</scope>
    <source>
        <strain evidence="2">CCAP 1459/11A</strain>
    </source>
</reference>
<evidence type="ECO:0000313" key="2">
    <source>
        <dbReference type="Proteomes" id="UP000299794"/>
    </source>
</evidence>
<dbReference type="EMBL" id="BJCD01000051">
    <property type="protein sequence ID" value="GDZ95047.1"/>
    <property type="molecule type" value="Genomic_DNA"/>
</dbReference>
<accession>A0A4P6A1Y2</accession>
<organism evidence="1 2">
    <name type="scientific">Planktothrix agardhii CCAP 1459/11A</name>
    <dbReference type="NCBI Taxonomy" id="282420"/>
    <lineage>
        <taxon>Bacteria</taxon>
        <taxon>Bacillati</taxon>
        <taxon>Cyanobacteriota</taxon>
        <taxon>Cyanophyceae</taxon>
        <taxon>Oscillatoriophycideae</taxon>
        <taxon>Oscillatoriales</taxon>
        <taxon>Microcoleaceae</taxon>
        <taxon>Planktothrix</taxon>
    </lineage>
</organism>